<dbReference type="InterPro" id="IPR018584">
    <property type="entry name" value="GT87"/>
</dbReference>
<evidence type="ECO:0000256" key="6">
    <source>
        <dbReference type="ARBA" id="ARBA00023136"/>
    </source>
</evidence>
<dbReference type="EMBL" id="CP000474">
    <property type="protein sequence ID" value="ABM08759.1"/>
    <property type="molecule type" value="Genomic_DNA"/>
</dbReference>
<feature type="transmembrane region" description="Helical" evidence="8">
    <location>
        <begin position="314"/>
        <end position="335"/>
    </location>
</feature>
<keyword evidence="5 8" id="KW-1133">Transmembrane helix</keyword>
<dbReference type="AlphaFoldDB" id="A1R1N1"/>
<feature type="transmembrane region" description="Helical" evidence="8">
    <location>
        <begin position="62"/>
        <end position="82"/>
    </location>
</feature>
<evidence type="ECO:0000256" key="7">
    <source>
        <dbReference type="ARBA" id="ARBA00024033"/>
    </source>
</evidence>
<feature type="transmembrane region" description="Helical" evidence="8">
    <location>
        <begin position="370"/>
        <end position="386"/>
    </location>
</feature>
<dbReference type="HOGENOM" id="CLU_035797_0_0_11"/>
<dbReference type="eggNOG" id="COG5650">
    <property type="taxonomic scope" value="Bacteria"/>
</dbReference>
<evidence type="ECO:0000256" key="4">
    <source>
        <dbReference type="ARBA" id="ARBA00022692"/>
    </source>
</evidence>
<dbReference type="OrthoDB" id="581198at2"/>
<keyword evidence="3" id="KW-0808">Transferase</keyword>
<evidence type="ECO:0000256" key="5">
    <source>
        <dbReference type="ARBA" id="ARBA00022989"/>
    </source>
</evidence>
<name>A1R1N1_PAEAT</name>
<dbReference type="STRING" id="290340.AAur_0327"/>
<evidence type="ECO:0000256" key="1">
    <source>
        <dbReference type="ARBA" id="ARBA00004651"/>
    </source>
</evidence>
<reference evidence="9 10" key="1">
    <citation type="journal article" date="2006" name="PLoS Genet.">
        <title>Secrets of soil survival revealed by the genome sequence of Arthrobacter aurescens TC1.</title>
        <authorList>
            <person name="Mongodin E.F."/>
            <person name="Shapir N."/>
            <person name="Daugherty S.C."/>
            <person name="DeBoy R.T."/>
            <person name="Emerson J.B."/>
            <person name="Shvartzbeyn A."/>
            <person name="Radune D."/>
            <person name="Vamathevan J."/>
            <person name="Riggs F."/>
            <person name="Grinberg V."/>
            <person name="Khouri H."/>
            <person name="Wackett L.P."/>
            <person name="Nelson K.E."/>
            <person name="Sadowsky M.J."/>
        </authorList>
    </citation>
    <scope>NUCLEOTIDE SEQUENCE [LARGE SCALE GENOMIC DNA]</scope>
    <source>
        <strain evidence="9 10">TC1</strain>
    </source>
</reference>
<feature type="transmembrane region" description="Helical" evidence="8">
    <location>
        <begin position="393"/>
        <end position="414"/>
    </location>
</feature>
<keyword evidence="6 8" id="KW-0472">Membrane</keyword>
<comment type="similarity">
    <text evidence="7">Belongs to the glycosyltransferase 87 family.</text>
</comment>
<keyword evidence="4 8" id="KW-0812">Transmembrane</keyword>
<keyword evidence="2" id="KW-1003">Cell membrane</keyword>
<evidence type="ECO:0000256" key="3">
    <source>
        <dbReference type="ARBA" id="ARBA00022679"/>
    </source>
</evidence>
<feature type="transmembrane region" description="Helical" evidence="8">
    <location>
        <begin position="135"/>
        <end position="154"/>
    </location>
</feature>
<dbReference type="Proteomes" id="UP000000637">
    <property type="component" value="Chromosome"/>
</dbReference>
<evidence type="ECO:0000313" key="10">
    <source>
        <dbReference type="Proteomes" id="UP000000637"/>
    </source>
</evidence>
<dbReference type="KEGG" id="aau:AAur_0327"/>
<protein>
    <submittedName>
        <fullName evidence="9">Integral membrane protein</fullName>
    </submittedName>
</protein>
<comment type="subcellular location">
    <subcellularLocation>
        <location evidence="1">Cell membrane</location>
        <topology evidence="1">Multi-pass membrane protein</topology>
    </subcellularLocation>
</comment>
<dbReference type="GO" id="GO:0016758">
    <property type="term" value="F:hexosyltransferase activity"/>
    <property type="evidence" value="ECO:0007669"/>
    <property type="project" value="InterPro"/>
</dbReference>
<dbReference type="Pfam" id="PF09594">
    <property type="entry name" value="GT87"/>
    <property type="match status" value="1"/>
</dbReference>
<sequence>MWFSSSGRRVACIHWAASHPWSPPQLPRSTKISATFFDQLVRLRSRVLPPAVIAWFARPGSVWWGFAVVHFYFLCWMASFFLSGNTFSDTEQYRQWAMDGYNPENLSGKISPWVYPVLAQIPIFLAGIAGPDLYLLMWTLLITALNALGLWYLTRGPRRVSGIAPAWWWLFFTVFMGYLSFARVEGITTSIVLIALICAAQRPVVASVLLSIATWIKVWPAAVLVPIIIASRNRLQMIAAGVGVTAVVGFGTYLAGGFSHILDFLINQGERGMQLEATFSTPWVWLSVFNVAGSKMADNTAINSTEVYGPGAEVAAFLMQPLLIVAAIAAAILLIRALKRGAEREELFLEGALMMTTAFIVFNKVGSPQFIIWLAPVIIAGLTHDWNRWKVPAALLMAIAMTTFVIYPLFYTPLIHAHPVMAAVLTTRNVLLVVLLWWSVQRTVELGRRVNRDGAPVVPKAL</sequence>
<evidence type="ECO:0000313" key="9">
    <source>
        <dbReference type="EMBL" id="ABM08759.1"/>
    </source>
</evidence>
<organism evidence="9 10">
    <name type="scientific">Paenarthrobacter aurescens (strain TC1)</name>
    <dbReference type="NCBI Taxonomy" id="290340"/>
    <lineage>
        <taxon>Bacteria</taxon>
        <taxon>Bacillati</taxon>
        <taxon>Actinomycetota</taxon>
        <taxon>Actinomycetes</taxon>
        <taxon>Micrococcales</taxon>
        <taxon>Micrococcaceae</taxon>
        <taxon>Paenarthrobacter</taxon>
    </lineage>
</organism>
<keyword evidence="10" id="KW-1185">Reference proteome</keyword>
<feature type="transmembrane region" description="Helical" evidence="8">
    <location>
        <begin position="166"/>
        <end position="184"/>
    </location>
</feature>
<feature type="transmembrane region" description="Helical" evidence="8">
    <location>
        <begin position="237"/>
        <end position="255"/>
    </location>
</feature>
<evidence type="ECO:0000256" key="8">
    <source>
        <dbReference type="SAM" id="Phobius"/>
    </source>
</evidence>
<evidence type="ECO:0000256" key="2">
    <source>
        <dbReference type="ARBA" id="ARBA00022475"/>
    </source>
</evidence>
<dbReference type="RefSeq" id="WP_011773091.1">
    <property type="nucleotide sequence ID" value="NC_008711.1"/>
</dbReference>
<dbReference type="GO" id="GO:0005886">
    <property type="term" value="C:plasma membrane"/>
    <property type="evidence" value="ECO:0007669"/>
    <property type="project" value="UniProtKB-SubCell"/>
</dbReference>
<accession>A1R1N1</accession>
<proteinExistence type="inferred from homology"/>
<gene>
    <name evidence="9" type="ordered locus">AAur_0327</name>
</gene>